<gene>
    <name evidence="9" type="ORF">KK062_06810</name>
</gene>
<dbReference type="PANTHER" id="PTHR43304:SF1">
    <property type="entry name" value="PAC DOMAIN-CONTAINING PROTEIN"/>
    <property type="match status" value="1"/>
</dbReference>
<evidence type="ECO:0000256" key="5">
    <source>
        <dbReference type="ARBA" id="ARBA00022777"/>
    </source>
</evidence>
<dbReference type="Proteomes" id="UP001319080">
    <property type="component" value="Unassembled WGS sequence"/>
</dbReference>
<dbReference type="GO" id="GO:0000155">
    <property type="term" value="F:phosphorelay sensor kinase activity"/>
    <property type="evidence" value="ECO:0007669"/>
    <property type="project" value="InterPro"/>
</dbReference>
<keyword evidence="5" id="KW-0418">Kinase</keyword>
<dbReference type="Pfam" id="PF02518">
    <property type="entry name" value="HATPase_c"/>
    <property type="match status" value="1"/>
</dbReference>
<dbReference type="SUPFAM" id="SSF55874">
    <property type="entry name" value="ATPase domain of HSP90 chaperone/DNA topoisomerase II/histidine kinase"/>
    <property type="match status" value="1"/>
</dbReference>
<dbReference type="InterPro" id="IPR013656">
    <property type="entry name" value="PAS_4"/>
</dbReference>
<dbReference type="InterPro" id="IPR036890">
    <property type="entry name" value="HATPase_C_sf"/>
</dbReference>
<evidence type="ECO:0000256" key="6">
    <source>
        <dbReference type="SAM" id="Coils"/>
    </source>
</evidence>
<proteinExistence type="predicted"/>
<dbReference type="Gene3D" id="3.30.565.10">
    <property type="entry name" value="Histidine kinase-like ATPase, C-terminal domain"/>
    <property type="match status" value="1"/>
</dbReference>
<dbReference type="InterPro" id="IPR004358">
    <property type="entry name" value="Sig_transdc_His_kin-like_C"/>
</dbReference>
<dbReference type="InterPro" id="IPR052162">
    <property type="entry name" value="Sensor_kinase/Photoreceptor"/>
</dbReference>
<dbReference type="PROSITE" id="PS50109">
    <property type="entry name" value="HIS_KIN"/>
    <property type="match status" value="1"/>
</dbReference>
<evidence type="ECO:0000256" key="2">
    <source>
        <dbReference type="ARBA" id="ARBA00012438"/>
    </source>
</evidence>
<dbReference type="CDD" id="cd00082">
    <property type="entry name" value="HisKA"/>
    <property type="match status" value="1"/>
</dbReference>
<dbReference type="EMBL" id="JAHESE010000004">
    <property type="protein sequence ID" value="MBT1707923.1"/>
    <property type="molecule type" value="Genomic_DNA"/>
</dbReference>
<dbReference type="PANTHER" id="PTHR43304">
    <property type="entry name" value="PHYTOCHROME-LIKE PROTEIN CPH1"/>
    <property type="match status" value="1"/>
</dbReference>
<evidence type="ECO:0000313" key="10">
    <source>
        <dbReference type="Proteomes" id="UP001319080"/>
    </source>
</evidence>
<dbReference type="Pfam" id="PF00512">
    <property type="entry name" value="HisKA"/>
    <property type="match status" value="1"/>
</dbReference>
<dbReference type="SMART" id="SM00388">
    <property type="entry name" value="HisKA"/>
    <property type="match status" value="1"/>
</dbReference>
<dbReference type="EC" id="2.7.13.3" evidence="2"/>
<comment type="caution">
    <text evidence="9">The sequence shown here is derived from an EMBL/GenBank/DDBJ whole genome shotgun (WGS) entry which is preliminary data.</text>
</comment>
<accession>A0AAP2GT73</accession>
<evidence type="ECO:0000256" key="1">
    <source>
        <dbReference type="ARBA" id="ARBA00000085"/>
    </source>
</evidence>
<dbReference type="PRINTS" id="PR00344">
    <property type="entry name" value="BCTRLSENSOR"/>
</dbReference>
<dbReference type="SUPFAM" id="SSF55785">
    <property type="entry name" value="PYP-like sensor domain (PAS domain)"/>
    <property type="match status" value="2"/>
</dbReference>
<dbReference type="SUPFAM" id="SSF47384">
    <property type="entry name" value="Homodimeric domain of signal transducing histidine kinase"/>
    <property type="match status" value="1"/>
</dbReference>
<keyword evidence="10" id="KW-1185">Reference proteome</keyword>
<dbReference type="Gene3D" id="3.30.450.20">
    <property type="entry name" value="PAS domain"/>
    <property type="match status" value="2"/>
</dbReference>
<dbReference type="InterPro" id="IPR005467">
    <property type="entry name" value="His_kinase_dom"/>
</dbReference>
<feature type="domain" description="PAC" evidence="8">
    <location>
        <begin position="361"/>
        <end position="414"/>
    </location>
</feature>
<dbReference type="AlphaFoldDB" id="A0AAP2GT73"/>
<keyword evidence="6" id="KW-0175">Coiled coil</keyword>
<evidence type="ECO:0000259" key="8">
    <source>
        <dbReference type="PROSITE" id="PS50113"/>
    </source>
</evidence>
<dbReference type="InterPro" id="IPR003661">
    <property type="entry name" value="HisK_dim/P_dom"/>
</dbReference>
<comment type="catalytic activity">
    <reaction evidence="1">
        <text>ATP + protein L-histidine = ADP + protein N-phospho-L-histidine.</text>
        <dbReference type="EC" id="2.7.13.3"/>
    </reaction>
</comment>
<sequence length="696" mass="77700">MGEQTRNFNWSTSSLGVIEQWPYSLRTTVSNMLWSGHPTLAFWGQDFICFYNDAVMSSLSGDIHPSVGRKAKDVWKNGWDTVGPLLQSVLATGTGVTVKDQPVFFIPNSDIEDVCWTFIFSLIEDDDGEPGGVLVSCIETMKAVAARKATEISEAKLRSIIAAAPVAIGLFVGRDLIIENPNQAFIDIVGKGPTIVGKPLREAMPELITEGQPFLKILDDIFTNGKPFTSPASLVRITQNGVLNDNYYNISYVPLFNAEDDVYAILDIAVDVTGQVKAQQAVSESESRFRNLVMQAPAAMAVFRGEHYITEIANDSYLQLVDKKASDFVGVPLFESLPHVRPFIESIVRDVVRTGKPFYGREFEVILERNGVKESGFFNFVYSSLYESDGKAHGFIVVAHEVTEQVHARHELAESRAALEIQVQLRTEELAATNEELQATNEELAVINEELSDSTKRLSLSNDELRQFAYAASHDLQEPLRKIRTFADRLLHVDGIPEMGRNLSLKIAESSERMSSLVNSLLEFSHIAESQRPFERVDLTTLVGDILKDFEYTMEEKNATIQCNDLPVIDASRLQMQQLFGNLISNALKFSRPDVRPNIIIQGKLVDAKNVKEYIDRPNQLQYVHLSVADNGIGLEMQYVNQIFEIFRRLHTQDKYKGSGIGLALCKKIVLNHKGHIKVQSVVGEGTTFHIILPVA</sequence>
<evidence type="ECO:0000313" key="9">
    <source>
        <dbReference type="EMBL" id="MBT1707923.1"/>
    </source>
</evidence>
<reference evidence="9 10" key="1">
    <citation type="submission" date="2021-05" db="EMBL/GenBank/DDBJ databases">
        <title>A Polyphasic approach of four new species of the genus Ohtaekwangia: Ohtaekwangia histidinii sp. nov., Ohtaekwangia cretensis sp. nov., Ohtaekwangia indiensis sp. nov., Ohtaekwangia reichenbachii sp. nov. from diverse environment.</title>
        <authorList>
            <person name="Octaviana S."/>
        </authorList>
    </citation>
    <scope>NUCLEOTIDE SEQUENCE [LARGE SCALE GENOMIC DNA]</scope>
    <source>
        <strain evidence="9 10">PWU5</strain>
    </source>
</reference>
<evidence type="ECO:0000256" key="3">
    <source>
        <dbReference type="ARBA" id="ARBA00022553"/>
    </source>
</evidence>
<feature type="domain" description="Histidine kinase" evidence="7">
    <location>
        <begin position="471"/>
        <end position="696"/>
    </location>
</feature>
<keyword evidence="4" id="KW-0808">Transferase</keyword>
<dbReference type="InterPro" id="IPR003594">
    <property type="entry name" value="HATPase_dom"/>
</dbReference>
<dbReference type="SMART" id="SM00387">
    <property type="entry name" value="HATPase_c"/>
    <property type="match status" value="1"/>
</dbReference>
<protein>
    <recommendedName>
        <fullName evidence="2">histidine kinase</fullName>
        <ecNumber evidence="2">2.7.13.3</ecNumber>
    </recommendedName>
</protein>
<dbReference type="InterPro" id="IPR035965">
    <property type="entry name" value="PAS-like_dom_sf"/>
</dbReference>
<evidence type="ECO:0000259" key="7">
    <source>
        <dbReference type="PROSITE" id="PS50109"/>
    </source>
</evidence>
<dbReference type="PROSITE" id="PS50113">
    <property type="entry name" value="PAC"/>
    <property type="match status" value="1"/>
</dbReference>
<dbReference type="Pfam" id="PF13426">
    <property type="entry name" value="PAS_9"/>
    <property type="match status" value="1"/>
</dbReference>
<dbReference type="RefSeq" id="WP_254083514.1">
    <property type="nucleotide sequence ID" value="NZ_JAHESE010000004.1"/>
</dbReference>
<feature type="coiled-coil region" evidence="6">
    <location>
        <begin position="423"/>
        <end position="457"/>
    </location>
</feature>
<dbReference type="InterPro" id="IPR000014">
    <property type="entry name" value="PAS"/>
</dbReference>
<dbReference type="FunFam" id="3.30.565.10:FF:000006">
    <property type="entry name" value="Sensor histidine kinase WalK"/>
    <property type="match status" value="1"/>
</dbReference>
<evidence type="ECO:0000256" key="4">
    <source>
        <dbReference type="ARBA" id="ARBA00022679"/>
    </source>
</evidence>
<dbReference type="InterPro" id="IPR000700">
    <property type="entry name" value="PAS-assoc_C"/>
</dbReference>
<dbReference type="Pfam" id="PF08448">
    <property type="entry name" value="PAS_4"/>
    <property type="match status" value="1"/>
</dbReference>
<organism evidence="9 10">
    <name type="scientific">Dawidia cretensis</name>
    <dbReference type="NCBI Taxonomy" id="2782350"/>
    <lineage>
        <taxon>Bacteria</taxon>
        <taxon>Pseudomonadati</taxon>
        <taxon>Bacteroidota</taxon>
        <taxon>Cytophagia</taxon>
        <taxon>Cytophagales</taxon>
        <taxon>Chryseotaleaceae</taxon>
        <taxon>Dawidia</taxon>
    </lineage>
</organism>
<dbReference type="Gene3D" id="1.10.287.130">
    <property type="match status" value="1"/>
</dbReference>
<keyword evidence="3" id="KW-0597">Phosphoprotein</keyword>
<name>A0AAP2GT73_9BACT</name>
<dbReference type="InterPro" id="IPR036097">
    <property type="entry name" value="HisK_dim/P_sf"/>
</dbReference>